<sequence length="326" mass="37957">MREIHSIIRIEKVKTYGQLAAKNNHNHRLIDVPNADANTDIKCLIGSSDIVDDVKQHLVSKGINPHKIRKNGVICNEIVATLSPDFFIDNKLDLRGKFNKKNTVEFVNIVKKFLIDTYGDNLVNLVIHLDETTPHLHAIIVPVYEDVASGSFKLAAKRFFDRPQLQLLQKRYCAAFRYLKGYQVTYQEKSSAKHKDIKTFYSEINHTKLDFESELIEKEKIISRLRDERTRLRREVTHYQVVLSKVKKYAKKVEEALAYFPEQFTQNIVQMITKIICVGDVKYDDRVIELKVDHSDNVQPEDKRIEDKPQRKLQPLSPLRKPKPRP</sequence>
<feature type="compositionally biased region" description="Basic and acidic residues" evidence="1">
    <location>
        <begin position="297"/>
        <end position="310"/>
    </location>
</feature>
<evidence type="ECO:0000313" key="2">
    <source>
        <dbReference type="EMBL" id="REL34047.1"/>
    </source>
</evidence>
<dbReference type="EMBL" id="QUOV01000001">
    <property type="protein sequence ID" value="REL34047.1"/>
    <property type="molecule type" value="Genomic_DNA"/>
</dbReference>
<accession>A0A3E0UBV5</accession>
<name>A0A3E0UBV5_9GAMM</name>
<dbReference type="GO" id="GO:0006310">
    <property type="term" value="P:DNA recombination"/>
    <property type="evidence" value="ECO:0007669"/>
    <property type="project" value="InterPro"/>
</dbReference>
<dbReference type="RefSeq" id="WP_115998728.1">
    <property type="nucleotide sequence ID" value="NZ_QUOV01000001.1"/>
</dbReference>
<feature type="region of interest" description="Disordered" evidence="1">
    <location>
        <begin position="297"/>
        <end position="326"/>
    </location>
</feature>
<evidence type="ECO:0008006" key="4">
    <source>
        <dbReference type="Google" id="ProtNLM"/>
    </source>
</evidence>
<evidence type="ECO:0000313" key="3">
    <source>
        <dbReference type="Proteomes" id="UP000256999"/>
    </source>
</evidence>
<dbReference type="OrthoDB" id="6655189at2"/>
<dbReference type="Gene3D" id="3.30.930.30">
    <property type="match status" value="1"/>
</dbReference>
<protein>
    <recommendedName>
        <fullName evidence="4">Mobilization protein</fullName>
    </recommendedName>
</protein>
<dbReference type="Proteomes" id="UP000256999">
    <property type="component" value="Unassembled WGS sequence"/>
</dbReference>
<dbReference type="InterPro" id="IPR001668">
    <property type="entry name" value="Mob_Pre"/>
</dbReference>
<reference evidence="2 3" key="1">
    <citation type="submission" date="2018-08" db="EMBL/GenBank/DDBJ databases">
        <title>Thalassotalea euphylliae genome.</title>
        <authorList>
            <person name="Summers S."/>
            <person name="Rice S.A."/>
            <person name="Freckelton M.L."/>
            <person name="Nedved B.T."/>
            <person name="Hadfield M.G."/>
        </authorList>
    </citation>
    <scope>NUCLEOTIDE SEQUENCE [LARGE SCALE GENOMIC DNA]</scope>
    <source>
        <strain evidence="2 3">H2</strain>
    </source>
</reference>
<gene>
    <name evidence="2" type="ORF">DXX92_01035</name>
</gene>
<evidence type="ECO:0000256" key="1">
    <source>
        <dbReference type="SAM" id="MobiDB-lite"/>
    </source>
</evidence>
<proteinExistence type="predicted"/>
<dbReference type="AlphaFoldDB" id="A0A3E0UBV5"/>
<comment type="caution">
    <text evidence="2">The sequence shown here is derived from an EMBL/GenBank/DDBJ whole genome shotgun (WGS) entry which is preliminary data.</text>
</comment>
<dbReference type="Pfam" id="PF01076">
    <property type="entry name" value="Mob_Pre"/>
    <property type="match status" value="1"/>
</dbReference>
<dbReference type="GO" id="GO:0003677">
    <property type="term" value="F:DNA binding"/>
    <property type="evidence" value="ECO:0007669"/>
    <property type="project" value="InterPro"/>
</dbReference>
<dbReference type="CDD" id="cd17242">
    <property type="entry name" value="MobM_relaxase"/>
    <property type="match status" value="1"/>
</dbReference>
<organism evidence="2 3">
    <name type="scientific">Thalassotalea euphylliae</name>
    <dbReference type="NCBI Taxonomy" id="1655234"/>
    <lineage>
        <taxon>Bacteria</taxon>
        <taxon>Pseudomonadati</taxon>
        <taxon>Pseudomonadota</taxon>
        <taxon>Gammaproteobacteria</taxon>
        <taxon>Alteromonadales</taxon>
        <taxon>Colwelliaceae</taxon>
        <taxon>Thalassotalea</taxon>
    </lineage>
</organism>